<reference evidence="2 3" key="1">
    <citation type="submission" date="2018-08" db="EMBL/GenBank/DDBJ databases">
        <title>Diversity &amp; Physiological Properties of Lignin-Decomposing Actinobacteria from Soil.</title>
        <authorList>
            <person name="Roh S.G."/>
            <person name="Kim S.B."/>
        </authorList>
    </citation>
    <scope>NUCLEOTIDE SEQUENCE [LARGE SCALE GENOMIC DNA]</scope>
    <source>
        <strain evidence="2 3">MMS17-GH009</strain>
    </source>
</reference>
<dbReference type="Proteomes" id="UP000263377">
    <property type="component" value="Unassembled WGS sequence"/>
</dbReference>
<feature type="region of interest" description="Disordered" evidence="1">
    <location>
        <begin position="110"/>
        <end position="130"/>
    </location>
</feature>
<proteinExistence type="predicted"/>
<gene>
    <name evidence="2" type="ORF">DR950_01440</name>
</gene>
<comment type="caution">
    <text evidence="2">The sequence shown here is derived from an EMBL/GenBank/DDBJ whole genome shotgun (WGS) entry which is preliminary data.</text>
</comment>
<evidence type="ECO:0000256" key="1">
    <source>
        <dbReference type="SAM" id="MobiDB-lite"/>
    </source>
</evidence>
<sequence length="130" mass="14375">MLRFHGAWRITVVGTSADFDQRAVVRGAYGLRVLPGRVGATIAVDEESWTLSLEHRPRGRTWQPNLRTTPGPVTEHDGLRSQLLTSNDRHWPGKPLGYVNFVLRLEQSVAPTGVPPLPSPSPGEYGRATR</sequence>
<evidence type="ECO:0000313" key="3">
    <source>
        <dbReference type="Proteomes" id="UP000263377"/>
    </source>
</evidence>
<protein>
    <submittedName>
        <fullName evidence="2">Uncharacterized protein</fullName>
    </submittedName>
</protein>
<keyword evidence="3" id="KW-1185">Reference proteome</keyword>
<name>A0A372ZL95_9ACTN</name>
<accession>A0A372ZL95</accession>
<organism evidence="2 3">
    <name type="scientific">Kitasatospora xanthocidica</name>
    <dbReference type="NCBI Taxonomy" id="83382"/>
    <lineage>
        <taxon>Bacteria</taxon>
        <taxon>Bacillati</taxon>
        <taxon>Actinomycetota</taxon>
        <taxon>Actinomycetes</taxon>
        <taxon>Kitasatosporales</taxon>
        <taxon>Streptomycetaceae</taxon>
        <taxon>Kitasatospora</taxon>
    </lineage>
</organism>
<dbReference type="RefSeq" id="WP_117485171.1">
    <property type="nucleotide sequence ID" value="NZ_QVIG01000001.1"/>
</dbReference>
<dbReference type="EMBL" id="QVIG01000001">
    <property type="protein sequence ID" value="RGD56633.1"/>
    <property type="molecule type" value="Genomic_DNA"/>
</dbReference>
<dbReference type="AlphaFoldDB" id="A0A372ZL95"/>
<evidence type="ECO:0000313" key="2">
    <source>
        <dbReference type="EMBL" id="RGD56633.1"/>
    </source>
</evidence>